<name>A0ACD3ACK0_9AGAR</name>
<evidence type="ECO:0000313" key="2">
    <source>
        <dbReference type="Proteomes" id="UP000308600"/>
    </source>
</evidence>
<organism evidence="1 2">
    <name type="scientific">Pluteus cervinus</name>
    <dbReference type="NCBI Taxonomy" id="181527"/>
    <lineage>
        <taxon>Eukaryota</taxon>
        <taxon>Fungi</taxon>
        <taxon>Dikarya</taxon>
        <taxon>Basidiomycota</taxon>
        <taxon>Agaricomycotina</taxon>
        <taxon>Agaricomycetes</taxon>
        <taxon>Agaricomycetidae</taxon>
        <taxon>Agaricales</taxon>
        <taxon>Pluteineae</taxon>
        <taxon>Pluteaceae</taxon>
        <taxon>Pluteus</taxon>
    </lineage>
</organism>
<accession>A0ACD3ACK0</accession>
<proteinExistence type="predicted"/>
<gene>
    <name evidence="1" type="ORF">BDN72DRAFT_964193</name>
</gene>
<keyword evidence="2" id="KW-1185">Reference proteome</keyword>
<dbReference type="Proteomes" id="UP000308600">
    <property type="component" value="Unassembled WGS sequence"/>
</dbReference>
<dbReference type="EMBL" id="ML208544">
    <property type="protein sequence ID" value="TFK63034.1"/>
    <property type="molecule type" value="Genomic_DNA"/>
</dbReference>
<protein>
    <submittedName>
        <fullName evidence="1">Alpha/beta-hydrolase</fullName>
    </submittedName>
</protein>
<evidence type="ECO:0000313" key="1">
    <source>
        <dbReference type="EMBL" id="TFK63034.1"/>
    </source>
</evidence>
<sequence>MTITPQSYVFQNGQLKLTAKKYTTKQSPKNASGVTLMFAHCIGSHKEQWEPIIEQLFHHQQSKVDPFHRIREAWAFDWQSHGDAALLNAQVLQEREDTVSAFEWADAIATFVAWLLKHEPNHRLVAVGHSAGAGAMTLTTKALVSPQLSPYPYSALILVEPTIVTWELFHQHHDDRIESMHLAVSSTSMRRDSWPSRDNAFQYFKKRWPWSQWDERVLRLYCEHGLHSVSEQVSPRLPSSAPSSSSPSVPFSTPSINPSITSYKTAVTLKCNRNHEALSFPDADPHFESAIQLSRISHILPVHIIWGSQNEIVPEFIQDSLSDTSAGRFTASVTRIPDGGHLLVQEQPDKVAEVICNIIDTLSPSHTTSSSSASPFAAESSSPFSSSTSPMGVREPPLSSPSSRSDPHAKPNTPPASRVQRIQKPTGHRLPASSRL</sequence>
<reference evidence="1 2" key="1">
    <citation type="journal article" date="2019" name="Nat. Ecol. Evol.">
        <title>Megaphylogeny resolves global patterns of mushroom evolution.</title>
        <authorList>
            <person name="Varga T."/>
            <person name="Krizsan K."/>
            <person name="Foldi C."/>
            <person name="Dima B."/>
            <person name="Sanchez-Garcia M."/>
            <person name="Sanchez-Ramirez S."/>
            <person name="Szollosi G.J."/>
            <person name="Szarkandi J.G."/>
            <person name="Papp V."/>
            <person name="Albert L."/>
            <person name="Andreopoulos W."/>
            <person name="Angelini C."/>
            <person name="Antonin V."/>
            <person name="Barry K.W."/>
            <person name="Bougher N.L."/>
            <person name="Buchanan P."/>
            <person name="Buyck B."/>
            <person name="Bense V."/>
            <person name="Catcheside P."/>
            <person name="Chovatia M."/>
            <person name="Cooper J."/>
            <person name="Damon W."/>
            <person name="Desjardin D."/>
            <person name="Finy P."/>
            <person name="Geml J."/>
            <person name="Haridas S."/>
            <person name="Hughes K."/>
            <person name="Justo A."/>
            <person name="Karasinski D."/>
            <person name="Kautmanova I."/>
            <person name="Kiss B."/>
            <person name="Kocsube S."/>
            <person name="Kotiranta H."/>
            <person name="LaButti K.M."/>
            <person name="Lechner B.E."/>
            <person name="Liimatainen K."/>
            <person name="Lipzen A."/>
            <person name="Lukacs Z."/>
            <person name="Mihaltcheva S."/>
            <person name="Morgado L.N."/>
            <person name="Niskanen T."/>
            <person name="Noordeloos M.E."/>
            <person name="Ohm R.A."/>
            <person name="Ortiz-Santana B."/>
            <person name="Ovrebo C."/>
            <person name="Racz N."/>
            <person name="Riley R."/>
            <person name="Savchenko A."/>
            <person name="Shiryaev A."/>
            <person name="Soop K."/>
            <person name="Spirin V."/>
            <person name="Szebenyi C."/>
            <person name="Tomsovsky M."/>
            <person name="Tulloss R.E."/>
            <person name="Uehling J."/>
            <person name="Grigoriev I.V."/>
            <person name="Vagvolgyi C."/>
            <person name="Papp T."/>
            <person name="Martin F.M."/>
            <person name="Miettinen O."/>
            <person name="Hibbett D.S."/>
            <person name="Nagy L.G."/>
        </authorList>
    </citation>
    <scope>NUCLEOTIDE SEQUENCE [LARGE SCALE GENOMIC DNA]</scope>
    <source>
        <strain evidence="1 2">NL-1719</strain>
    </source>
</reference>